<keyword evidence="4" id="KW-1185">Reference proteome</keyword>
<dbReference type="InterPro" id="IPR001846">
    <property type="entry name" value="VWF_type-D"/>
</dbReference>
<feature type="domain" description="VWFD" evidence="2">
    <location>
        <begin position="702"/>
        <end position="896"/>
    </location>
</feature>
<dbReference type="PANTHER" id="PTHR13802:SF52">
    <property type="entry name" value="MUCIN-4"/>
    <property type="match status" value="1"/>
</dbReference>
<dbReference type="Pfam" id="PF00094">
    <property type="entry name" value="VWD"/>
    <property type="match status" value="2"/>
</dbReference>
<dbReference type="OrthoDB" id="6051552at2759"/>
<evidence type="ECO:0000259" key="2">
    <source>
        <dbReference type="PROSITE" id="PS51233"/>
    </source>
</evidence>
<protein>
    <submittedName>
        <fullName evidence="3">Beta-propeller repeat</fullName>
    </submittedName>
</protein>
<feature type="region of interest" description="Disordered" evidence="1">
    <location>
        <begin position="1401"/>
        <end position="1422"/>
    </location>
</feature>
<name>A0A9N8EQH8_9STRA</name>
<accession>A0A9N8EQH8</accession>
<evidence type="ECO:0000313" key="4">
    <source>
        <dbReference type="Proteomes" id="UP001153069"/>
    </source>
</evidence>
<dbReference type="PROSITE" id="PS51233">
    <property type="entry name" value="VWFD"/>
    <property type="match status" value="2"/>
</dbReference>
<dbReference type="SMART" id="SM00216">
    <property type="entry name" value="VWD"/>
    <property type="match status" value="2"/>
</dbReference>
<dbReference type="Proteomes" id="UP001153069">
    <property type="component" value="Unassembled WGS sequence"/>
</dbReference>
<organism evidence="3 4">
    <name type="scientific">Seminavis robusta</name>
    <dbReference type="NCBI Taxonomy" id="568900"/>
    <lineage>
        <taxon>Eukaryota</taxon>
        <taxon>Sar</taxon>
        <taxon>Stramenopiles</taxon>
        <taxon>Ochrophyta</taxon>
        <taxon>Bacillariophyta</taxon>
        <taxon>Bacillariophyceae</taxon>
        <taxon>Bacillariophycidae</taxon>
        <taxon>Naviculales</taxon>
        <taxon>Naviculaceae</taxon>
        <taxon>Seminavis</taxon>
    </lineage>
</organism>
<reference evidence="3" key="1">
    <citation type="submission" date="2020-06" db="EMBL/GenBank/DDBJ databases">
        <authorList>
            <consortium name="Plant Systems Biology data submission"/>
        </authorList>
    </citation>
    <scope>NUCLEOTIDE SEQUENCE</scope>
    <source>
        <strain evidence="3">D6</strain>
    </source>
</reference>
<evidence type="ECO:0000313" key="3">
    <source>
        <dbReference type="EMBL" id="CAB9526147.1"/>
    </source>
</evidence>
<dbReference type="InterPro" id="IPR051495">
    <property type="entry name" value="Epithelial_Barrier/Signaling"/>
</dbReference>
<feature type="domain" description="VWFD" evidence="2">
    <location>
        <begin position="219"/>
        <end position="418"/>
    </location>
</feature>
<proteinExistence type="predicted"/>
<sequence length="1422" mass="159773">MEMTTEESCVSAFAYSDSPLGRCFNVDGFTRSGWRIGPLRKDATNPYTFNVYAGFDNCEDRPEEKKVGYVSVKYTGTSANVTYVWDNGYKMTETHLYIGTKEYPLYRDAKTVSPGKYTAIHDDPKDDRMDSYIFAHLPFDADEDVYIIAHAMSCKAPRTHLSVSGCKCICPTESPTAGPTGSPTISPSGSPSESLDFSNPTPTTAPVTPVSLPQKCLGYVGSWSGDPHMRTFDGLRYDCQGEGEFHVLKSLNSTFELQARFVKFRSNKRPTVTKSVVFTTGDGEPKVQVTVPDSGSNGCTPYVYIDGVEFDVEEDLLDPSMQIEMVQTRRYQGYVIYYHGSKIQLTAMARKSSANGCVLSSKICLPYDYERTQETFVGLLGTPNEDKSDDWMTKSGGNLPIPTTRHGLRFKPAYDFCVQNWCIRNEAKSLFKYDTSKGENFDKFMQCGKEADTSTEVCVNNPPAILERYCGSNNPGCVIDGCVGGPDEARRYIETEEDLLDQMCGKQVFFEDFAEEMDGSWGDIYKRDAFTFLHLHKASSIMKDKFRVPAKAEIVTIEFLFYEIGGWERSGQYSDHVYLYVGDSKIDLQTFGPDDKLDAFWHDIQDGISWTRRSICSSGDFGLGTTNDQMHKMKVRVPETFYQDGWLEVKLEVVMSGNKDNESAGVDDFRLTAYSKSCVIPDEPAEKDYEVPAVLPAVCDERVATAWGDPHMVTFDGLRYDCQGTGEFTLLKSMTSSFEVQGRFAGFDDRTITVTRGIAVREEGAPTIQLTVPNAYNKQCPIALFVDGDRREVFEGSKVDEVIVRPVGKMVVIYYPKTRVQLVVRLSSSTKYGCYFSTKVCLPDDYRRDEKLIGLLGSPDGDYYNDWMNTEGTGLRVPGYGLSEKSYHYCTTYWCVKEKSSSLFWYEPGEDFKMFNKCGDNYDGRIESCVKTPPEWLKKICYLTDKRCLFEGCAGGPEEAKNALDAEYDLTNEKGCGETVLAEDFNENDVRKWKLIETEPVSGQTFLGRFHKFSKKVYQQFSIPDFTDFVTMEFLLYEIDDWGARNREANKFYVSFGLKHQSLKYEFSLGTFEDQDDMFHPGNSKVGYKSGIRWKRQAITCATNLGYNAEHKDQIHKVTINIPKYHFPRGKLGVTFYVAMEEDKSQLSAGVDELRIIAQPRKCGETKRKDCRSDGQQIAAKKFSESQKKKKKKQRHHNNKKKNKKKKGRRSLGDAADDYLGDIDENSAVNAGVDDASAPVECRVAFGYHSPKSSGSFQDILGMTSGLTYRNEDISWGWSNGPLEASNYAYSMDLYTTGKGSAGEPGLLVGKMTVEFDGEEATVSMEAGDHMWLKETNAYVGHGVAPELEDGVQTVDPEQYPISYDRMAMSRSFTVGDLEDKPIYIIAQATVCGVFEADPTRPSGVRGSNDETKESSWFTGLF</sequence>
<feature type="region of interest" description="Disordered" evidence="1">
    <location>
        <begin position="174"/>
        <end position="207"/>
    </location>
</feature>
<comment type="caution">
    <text evidence="3">The sequence shown here is derived from an EMBL/GenBank/DDBJ whole genome shotgun (WGS) entry which is preliminary data.</text>
</comment>
<dbReference type="EMBL" id="CAICTM010001783">
    <property type="protein sequence ID" value="CAB9526147.1"/>
    <property type="molecule type" value="Genomic_DNA"/>
</dbReference>
<evidence type="ECO:0000256" key="1">
    <source>
        <dbReference type="SAM" id="MobiDB-lite"/>
    </source>
</evidence>
<dbReference type="PANTHER" id="PTHR13802">
    <property type="entry name" value="MUCIN 4-RELATED"/>
    <property type="match status" value="1"/>
</dbReference>
<gene>
    <name evidence="3" type="ORF">SEMRO_1785_G297380.1</name>
</gene>
<feature type="region of interest" description="Disordered" evidence="1">
    <location>
        <begin position="1165"/>
        <end position="1217"/>
    </location>
</feature>
<feature type="compositionally biased region" description="Basic residues" evidence="1">
    <location>
        <begin position="1188"/>
        <end position="1210"/>
    </location>
</feature>